<sequence>MAPAPAPAPALKVLDLPYFQEWGVGDAAAAGSADDNIIQVTPQVQRRRDAKLERLELGLAKARAAIREAIKNKEKLPPLPDKDYVPVGPIYRNAYAFHRSYLEMEKLFKVYVYEEGEPPVFHDGPCRSIYSTEGRFIYAMEAESRMRTRDAGEAHAFFLPFSVVKMVKTIYEPRSRDMAPLRRTVSDYIDVVAARHPHWNRSLGADHFMLSCHDWGPYVSAANVHLFSNSIRVLCNANTSEGFDPSRDVSLPEINLRSDAVGGQVSEYLPGRRGGASSYTDMMRRSRFCLCPSGYEVASPRVVEAIYLECVPVVIGDDYALPFADVLNWPAFSVRVAVGDIPRLKEILAAVSPRQDIRMQRRGRALRRHFMVSDGAPRRFDVFHMILHSVWLRRLNVRVVAPPA</sequence>
<keyword evidence="5" id="KW-0333">Golgi apparatus</keyword>
<evidence type="ECO:0000259" key="6">
    <source>
        <dbReference type="Pfam" id="PF03016"/>
    </source>
</evidence>
<comment type="similarity">
    <text evidence="2">Belongs to the glycosyltransferase 47 family.</text>
</comment>
<evidence type="ECO:0000256" key="2">
    <source>
        <dbReference type="ARBA" id="ARBA00010271"/>
    </source>
</evidence>
<proteinExistence type="inferred from homology"/>
<evidence type="ECO:0000313" key="7">
    <source>
        <dbReference type="EnsemblPlants" id="OB07G14290.1"/>
    </source>
</evidence>
<dbReference type="AlphaFoldDB" id="J3MJ47"/>
<dbReference type="InterPro" id="IPR004263">
    <property type="entry name" value="Exostosin"/>
</dbReference>
<dbReference type="OMA" id="FIYHMET"/>
<dbReference type="HOGENOM" id="CLU_025166_1_1_1"/>
<dbReference type="EnsemblPlants" id="OB07G14290.1">
    <property type="protein sequence ID" value="OB07G14290.1"/>
    <property type="gene ID" value="OB07G14290"/>
</dbReference>
<dbReference type="STRING" id="4533.J3MJ47"/>
<evidence type="ECO:0000256" key="5">
    <source>
        <dbReference type="ARBA" id="ARBA00023034"/>
    </source>
</evidence>
<reference evidence="7" key="2">
    <citation type="submission" date="2013-04" db="UniProtKB">
        <authorList>
            <consortium name="EnsemblPlants"/>
        </authorList>
    </citation>
    <scope>IDENTIFICATION</scope>
</reference>
<evidence type="ECO:0000256" key="4">
    <source>
        <dbReference type="ARBA" id="ARBA00022968"/>
    </source>
</evidence>
<comment type="subcellular location">
    <subcellularLocation>
        <location evidence="1">Golgi apparatus membrane</location>
        <topology evidence="1">Single-pass type II membrane protein</topology>
    </subcellularLocation>
</comment>
<keyword evidence="3" id="KW-0808">Transferase</keyword>
<dbReference type="Gramene" id="OB07G14290.1">
    <property type="protein sequence ID" value="OB07G14290.1"/>
    <property type="gene ID" value="OB07G14290"/>
</dbReference>
<dbReference type="eggNOG" id="KOG1021">
    <property type="taxonomic scope" value="Eukaryota"/>
</dbReference>
<dbReference type="InterPro" id="IPR040911">
    <property type="entry name" value="Exostosin_GT47"/>
</dbReference>
<dbReference type="PANTHER" id="PTHR11062">
    <property type="entry name" value="EXOSTOSIN HEPARAN SULFATE GLYCOSYLTRANSFERASE -RELATED"/>
    <property type="match status" value="1"/>
</dbReference>
<organism evidence="7">
    <name type="scientific">Oryza brachyantha</name>
    <name type="common">malo sina</name>
    <dbReference type="NCBI Taxonomy" id="4533"/>
    <lineage>
        <taxon>Eukaryota</taxon>
        <taxon>Viridiplantae</taxon>
        <taxon>Streptophyta</taxon>
        <taxon>Embryophyta</taxon>
        <taxon>Tracheophyta</taxon>
        <taxon>Spermatophyta</taxon>
        <taxon>Magnoliopsida</taxon>
        <taxon>Liliopsida</taxon>
        <taxon>Poales</taxon>
        <taxon>Poaceae</taxon>
        <taxon>BOP clade</taxon>
        <taxon>Oryzoideae</taxon>
        <taxon>Oryzeae</taxon>
        <taxon>Oryzinae</taxon>
        <taxon>Oryza</taxon>
    </lineage>
</organism>
<name>J3MJ47_ORYBR</name>
<reference evidence="7" key="1">
    <citation type="journal article" date="2013" name="Nat. Commun.">
        <title>Whole-genome sequencing of Oryza brachyantha reveals mechanisms underlying Oryza genome evolution.</title>
        <authorList>
            <person name="Chen J."/>
            <person name="Huang Q."/>
            <person name="Gao D."/>
            <person name="Wang J."/>
            <person name="Lang Y."/>
            <person name="Liu T."/>
            <person name="Li B."/>
            <person name="Bai Z."/>
            <person name="Luis Goicoechea J."/>
            <person name="Liang C."/>
            <person name="Chen C."/>
            <person name="Zhang W."/>
            <person name="Sun S."/>
            <person name="Liao Y."/>
            <person name="Zhang X."/>
            <person name="Yang L."/>
            <person name="Song C."/>
            <person name="Wang M."/>
            <person name="Shi J."/>
            <person name="Liu G."/>
            <person name="Liu J."/>
            <person name="Zhou H."/>
            <person name="Zhou W."/>
            <person name="Yu Q."/>
            <person name="An N."/>
            <person name="Chen Y."/>
            <person name="Cai Q."/>
            <person name="Wang B."/>
            <person name="Liu B."/>
            <person name="Min J."/>
            <person name="Huang Y."/>
            <person name="Wu H."/>
            <person name="Li Z."/>
            <person name="Zhang Y."/>
            <person name="Yin Y."/>
            <person name="Song W."/>
            <person name="Jiang J."/>
            <person name="Jackson S.A."/>
            <person name="Wing R.A."/>
            <person name="Wang J."/>
            <person name="Chen M."/>
        </authorList>
    </citation>
    <scope>NUCLEOTIDE SEQUENCE [LARGE SCALE GENOMIC DNA]</scope>
    <source>
        <strain evidence="7">cv. IRGC 101232</strain>
    </source>
</reference>
<feature type="domain" description="Exostosin GT47" evidence="6">
    <location>
        <begin position="105"/>
        <end position="257"/>
    </location>
</feature>
<dbReference type="Proteomes" id="UP000006038">
    <property type="component" value="Chromosome 7"/>
</dbReference>
<feature type="domain" description="Exostosin GT47" evidence="6">
    <location>
        <begin position="273"/>
        <end position="350"/>
    </location>
</feature>
<keyword evidence="4" id="KW-0735">Signal-anchor</keyword>
<evidence type="ECO:0000256" key="3">
    <source>
        <dbReference type="ARBA" id="ARBA00022676"/>
    </source>
</evidence>
<keyword evidence="4" id="KW-0812">Transmembrane</keyword>
<dbReference type="GO" id="GO:0000139">
    <property type="term" value="C:Golgi membrane"/>
    <property type="evidence" value="ECO:0007669"/>
    <property type="project" value="UniProtKB-SubCell"/>
</dbReference>
<keyword evidence="3" id="KW-0328">Glycosyltransferase</keyword>
<accession>J3MJ47</accession>
<keyword evidence="8" id="KW-1185">Reference proteome</keyword>
<evidence type="ECO:0000256" key="1">
    <source>
        <dbReference type="ARBA" id="ARBA00004323"/>
    </source>
</evidence>
<protein>
    <recommendedName>
        <fullName evidence="6">Exostosin GT47 domain-containing protein</fullName>
    </recommendedName>
</protein>
<dbReference type="Pfam" id="PF03016">
    <property type="entry name" value="Exostosin_GT47"/>
    <property type="match status" value="2"/>
</dbReference>
<dbReference type="PANTHER" id="PTHR11062:SF207">
    <property type="entry name" value="OS07G0188700 PROTEIN"/>
    <property type="match status" value="1"/>
</dbReference>
<dbReference type="GO" id="GO:0016757">
    <property type="term" value="F:glycosyltransferase activity"/>
    <property type="evidence" value="ECO:0007669"/>
    <property type="project" value="UniProtKB-KW"/>
</dbReference>
<evidence type="ECO:0000313" key="8">
    <source>
        <dbReference type="Proteomes" id="UP000006038"/>
    </source>
</evidence>